<organism evidence="3 4">
    <name type="scientific">Trebonia kvetii</name>
    <dbReference type="NCBI Taxonomy" id="2480626"/>
    <lineage>
        <taxon>Bacteria</taxon>
        <taxon>Bacillati</taxon>
        <taxon>Actinomycetota</taxon>
        <taxon>Actinomycetes</taxon>
        <taxon>Streptosporangiales</taxon>
        <taxon>Treboniaceae</taxon>
        <taxon>Trebonia</taxon>
    </lineage>
</organism>
<accession>A0A6P2C0H4</accession>
<evidence type="ECO:0000256" key="1">
    <source>
        <dbReference type="SAM" id="MobiDB-lite"/>
    </source>
</evidence>
<evidence type="ECO:0000256" key="2">
    <source>
        <dbReference type="SAM" id="Phobius"/>
    </source>
</evidence>
<keyword evidence="2" id="KW-0472">Membrane</keyword>
<dbReference type="AlphaFoldDB" id="A0A6P2C0H4"/>
<dbReference type="Proteomes" id="UP000460272">
    <property type="component" value="Unassembled WGS sequence"/>
</dbReference>
<gene>
    <name evidence="3" type="ORF">EAS64_16315</name>
</gene>
<reference evidence="3 4" key="1">
    <citation type="submission" date="2018-11" db="EMBL/GenBank/DDBJ databases">
        <title>Trebonia kvetii gen.nov., sp.nov., a novel acidophilic actinobacterium, and proposal of the new actinobacterial family Treboniaceae fam. nov.</title>
        <authorList>
            <person name="Rapoport D."/>
            <person name="Sagova-Mareckova M."/>
            <person name="Sedlacek I."/>
            <person name="Provaznik J."/>
            <person name="Kralova S."/>
            <person name="Pavlinic D."/>
            <person name="Benes V."/>
            <person name="Kopecky J."/>
        </authorList>
    </citation>
    <scope>NUCLEOTIDE SEQUENCE [LARGE SCALE GENOMIC DNA]</scope>
    <source>
        <strain evidence="3 4">15Tr583</strain>
    </source>
</reference>
<protein>
    <submittedName>
        <fullName evidence="3">Uncharacterized protein</fullName>
    </submittedName>
</protein>
<sequence length="195" mass="19881">MARHRAGGVTVYLVPGLTVGQRRAVLRRLRWEASRGFGPPLPLLALVLALCADKVRTTAGTGAALIRLHPAVTLLPGVFIAAVMTLFVLASAGRTVEFTPGSQVSGLALSQGGAGQVGGRPQTSPVEDAQVFAVGNPGPAQGNDGGQPLGLGDLAHGKRAHGQAPRRNAQPAIGLPESPGTPAIAQRPGPRDLAR</sequence>
<proteinExistence type="predicted"/>
<keyword evidence="4" id="KW-1185">Reference proteome</keyword>
<keyword evidence="2" id="KW-1133">Transmembrane helix</keyword>
<comment type="caution">
    <text evidence="3">The sequence shown here is derived from an EMBL/GenBank/DDBJ whole genome shotgun (WGS) entry which is preliminary data.</text>
</comment>
<dbReference type="RefSeq" id="WP_145853856.1">
    <property type="nucleotide sequence ID" value="NZ_RPFW01000003.1"/>
</dbReference>
<name>A0A6P2C0H4_9ACTN</name>
<keyword evidence="2" id="KW-0812">Transmembrane</keyword>
<feature type="transmembrane region" description="Helical" evidence="2">
    <location>
        <begin position="64"/>
        <end position="90"/>
    </location>
</feature>
<dbReference type="EMBL" id="RPFW01000003">
    <property type="protein sequence ID" value="TVZ03986.1"/>
    <property type="molecule type" value="Genomic_DNA"/>
</dbReference>
<evidence type="ECO:0000313" key="3">
    <source>
        <dbReference type="EMBL" id="TVZ03986.1"/>
    </source>
</evidence>
<feature type="region of interest" description="Disordered" evidence="1">
    <location>
        <begin position="135"/>
        <end position="195"/>
    </location>
</feature>
<evidence type="ECO:0000313" key="4">
    <source>
        <dbReference type="Proteomes" id="UP000460272"/>
    </source>
</evidence>